<protein>
    <submittedName>
        <fullName evidence="1">Uncharacterized protein</fullName>
    </submittedName>
</protein>
<reference evidence="1" key="1">
    <citation type="journal article" date="2014" name="Front. Microbiol.">
        <title>High frequency of phylogenetically diverse reductive dehalogenase-homologous genes in deep subseafloor sedimentary metagenomes.</title>
        <authorList>
            <person name="Kawai M."/>
            <person name="Futagami T."/>
            <person name="Toyoda A."/>
            <person name="Takaki Y."/>
            <person name="Nishi S."/>
            <person name="Hori S."/>
            <person name="Arai W."/>
            <person name="Tsubouchi T."/>
            <person name="Morono Y."/>
            <person name="Uchiyama I."/>
            <person name="Ito T."/>
            <person name="Fujiyama A."/>
            <person name="Inagaki F."/>
            <person name="Takami H."/>
        </authorList>
    </citation>
    <scope>NUCLEOTIDE SEQUENCE</scope>
    <source>
        <strain evidence="1">Expedition CK06-06</strain>
    </source>
</reference>
<dbReference type="AlphaFoldDB" id="X1W0D7"/>
<proteinExistence type="predicted"/>
<gene>
    <name evidence="1" type="ORF">S12H4_63627</name>
</gene>
<sequence>RLKKYMEKQNPQTKEMQFFKKGYLQALYDVIMV</sequence>
<feature type="non-terminal residue" evidence="1">
    <location>
        <position position="1"/>
    </location>
</feature>
<organism evidence="1">
    <name type="scientific">marine sediment metagenome</name>
    <dbReference type="NCBI Taxonomy" id="412755"/>
    <lineage>
        <taxon>unclassified sequences</taxon>
        <taxon>metagenomes</taxon>
        <taxon>ecological metagenomes</taxon>
    </lineage>
</organism>
<evidence type="ECO:0000313" key="1">
    <source>
        <dbReference type="EMBL" id="GAJ20025.1"/>
    </source>
</evidence>
<feature type="non-terminal residue" evidence="1">
    <location>
        <position position="33"/>
    </location>
</feature>
<dbReference type="EMBL" id="BARW01043450">
    <property type="protein sequence ID" value="GAJ20025.1"/>
    <property type="molecule type" value="Genomic_DNA"/>
</dbReference>
<accession>X1W0D7</accession>
<comment type="caution">
    <text evidence="1">The sequence shown here is derived from an EMBL/GenBank/DDBJ whole genome shotgun (WGS) entry which is preliminary data.</text>
</comment>
<name>X1W0D7_9ZZZZ</name>